<keyword evidence="7 17" id="KW-0732">Signal</keyword>
<dbReference type="SUPFAM" id="SSF56935">
    <property type="entry name" value="Porins"/>
    <property type="match status" value="1"/>
</dbReference>
<evidence type="ECO:0000313" key="20">
    <source>
        <dbReference type="EMBL" id="RMM09068.1"/>
    </source>
</evidence>
<dbReference type="InterPro" id="IPR036942">
    <property type="entry name" value="Beta-barrel_TonB_sf"/>
</dbReference>
<evidence type="ECO:0000313" key="21">
    <source>
        <dbReference type="Proteomes" id="UP000278587"/>
    </source>
</evidence>
<comment type="subcellular location">
    <subcellularLocation>
        <location evidence="1 14">Cell outer membrane</location>
        <topology evidence="1 14">Multi-pass membrane protein</topology>
    </subcellularLocation>
</comment>
<evidence type="ECO:0000256" key="5">
    <source>
        <dbReference type="ARBA" id="ARBA00022496"/>
    </source>
</evidence>
<feature type="short sequence motif" description="TonB C-terminal box" evidence="15">
    <location>
        <begin position="722"/>
        <end position="739"/>
    </location>
</feature>
<evidence type="ECO:0000256" key="10">
    <source>
        <dbReference type="ARBA" id="ARBA00023077"/>
    </source>
</evidence>
<evidence type="ECO:0000256" key="11">
    <source>
        <dbReference type="ARBA" id="ARBA00023136"/>
    </source>
</evidence>
<dbReference type="GO" id="GO:0015344">
    <property type="term" value="F:siderophore uptake transmembrane transporter activity"/>
    <property type="evidence" value="ECO:0007669"/>
    <property type="project" value="TreeGrafter"/>
</dbReference>
<dbReference type="Proteomes" id="UP000278587">
    <property type="component" value="Unassembled WGS sequence"/>
</dbReference>
<keyword evidence="11 14" id="KW-0472">Membrane</keyword>
<name>A0A3M3B8R5_9PSED</name>
<dbReference type="PROSITE" id="PS52016">
    <property type="entry name" value="TONB_DEPENDENT_REC_3"/>
    <property type="match status" value="1"/>
</dbReference>
<evidence type="ECO:0000256" key="7">
    <source>
        <dbReference type="ARBA" id="ARBA00022729"/>
    </source>
</evidence>
<dbReference type="Gene3D" id="2.170.130.10">
    <property type="entry name" value="TonB-dependent receptor, plug domain"/>
    <property type="match status" value="1"/>
</dbReference>
<comment type="caution">
    <text evidence="20">The sequence shown here is derived from an EMBL/GenBank/DDBJ whole genome shotgun (WGS) entry which is preliminary data.</text>
</comment>
<keyword evidence="9" id="KW-0406">Ion transport</keyword>
<evidence type="ECO:0000256" key="16">
    <source>
        <dbReference type="RuleBase" id="RU003357"/>
    </source>
</evidence>
<evidence type="ECO:0000256" key="6">
    <source>
        <dbReference type="ARBA" id="ARBA00022692"/>
    </source>
</evidence>
<protein>
    <submittedName>
        <fullName evidence="20">TonB-dependent siderophore receptor</fullName>
    </submittedName>
</protein>
<keyword evidence="12 20" id="KW-0675">Receptor</keyword>
<dbReference type="InterPro" id="IPR039426">
    <property type="entry name" value="TonB-dep_rcpt-like"/>
</dbReference>
<evidence type="ECO:0000256" key="4">
    <source>
        <dbReference type="ARBA" id="ARBA00022452"/>
    </source>
</evidence>
<dbReference type="CDD" id="cd01347">
    <property type="entry name" value="ligand_gated_channel"/>
    <property type="match status" value="1"/>
</dbReference>
<gene>
    <name evidence="20" type="ORF">ALQ84_05066</name>
</gene>
<evidence type="ECO:0000256" key="3">
    <source>
        <dbReference type="ARBA" id="ARBA00022448"/>
    </source>
</evidence>
<proteinExistence type="inferred from homology"/>
<feature type="domain" description="TonB-dependent receptor-like beta-barrel" evidence="18">
    <location>
        <begin position="251"/>
        <end position="705"/>
    </location>
</feature>
<evidence type="ECO:0000256" key="9">
    <source>
        <dbReference type="ARBA" id="ARBA00023065"/>
    </source>
</evidence>
<organism evidence="20 21">
    <name type="scientific">Pseudomonas caricapapayae</name>
    <dbReference type="NCBI Taxonomy" id="46678"/>
    <lineage>
        <taxon>Bacteria</taxon>
        <taxon>Pseudomonadati</taxon>
        <taxon>Pseudomonadota</taxon>
        <taxon>Gammaproteobacteria</taxon>
        <taxon>Pseudomonadales</taxon>
        <taxon>Pseudomonadaceae</taxon>
        <taxon>Pseudomonas</taxon>
    </lineage>
</organism>
<comment type="similarity">
    <text evidence="2 14 16">Belongs to the TonB-dependent receptor family.</text>
</comment>
<dbReference type="InterPro" id="IPR010105">
    <property type="entry name" value="TonB_sidphr_rcpt"/>
</dbReference>
<dbReference type="Pfam" id="PF00593">
    <property type="entry name" value="TonB_dep_Rec_b-barrel"/>
    <property type="match status" value="1"/>
</dbReference>
<feature type="domain" description="TonB-dependent receptor plug" evidence="19">
    <location>
        <begin position="81"/>
        <end position="180"/>
    </location>
</feature>
<feature type="signal peptide" evidence="17">
    <location>
        <begin position="1"/>
        <end position="43"/>
    </location>
</feature>
<evidence type="ECO:0000259" key="18">
    <source>
        <dbReference type="Pfam" id="PF00593"/>
    </source>
</evidence>
<accession>A0A3M3B8R5</accession>
<dbReference type="AlphaFoldDB" id="A0A3M3B8R5"/>
<dbReference type="PANTHER" id="PTHR32552">
    <property type="entry name" value="FERRICHROME IRON RECEPTOR-RELATED"/>
    <property type="match status" value="1"/>
</dbReference>
<dbReference type="GO" id="GO:0009279">
    <property type="term" value="C:cell outer membrane"/>
    <property type="evidence" value="ECO:0007669"/>
    <property type="project" value="UniProtKB-SubCell"/>
</dbReference>
<keyword evidence="13 14" id="KW-0998">Cell outer membrane</keyword>
<keyword evidence="5" id="KW-0410">Iron transport</keyword>
<evidence type="ECO:0000256" key="1">
    <source>
        <dbReference type="ARBA" id="ARBA00004571"/>
    </source>
</evidence>
<evidence type="ECO:0000256" key="15">
    <source>
        <dbReference type="PROSITE-ProRule" id="PRU10144"/>
    </source>
</evidence>
<dbReference type="Pfam" id="PF07715">
    <property type="entry name" value="Plug"/>
    <property type="match status" value="1"/>
</dbReference>
<dbReference type="GO" id="GO:0038023">
    <property type="term" value="F:signaling receptor activity"/>
    <property type="evidence" value="ECO:0007669"/>
    <property type="project" value="InterPro"/>
</dbReference>
<evidence type="ECO:0000256" key="17">
    <source>
        <dbReference type="SAM" id="SignalP"/>
    </source>
</evidence>
<keyword evidence="8" id="KW-0408">Iron</keyword>
<evidence type="ECO:0000256" key="2">
    <source>
        <dbReference type="ARBA" id="ARBA00009810"/>
    </source>
</evidence>
<dbReference type="InterPro" id="IPR012910">
    <property type="entry name" value="Plug_dom"/>
</dbReference>
<keyword evidence="10 16" id="KW-0798">TonB box</keyword>
<evidence type="ECO:0000256" key="12">
    <source>
        <dbReference type="ARBA" id="ARBA00023170"/>
    </source>
</evidence>
<reference evidence="20 21" key="1">
    <citation type="submission" date="2018-08" db="EMBL/GenBank/DDBJ databases">
        <title>Recombination of ecologically and evolutionarily significant loci maintains genetic cohesion in the Pseudomonas syringae species complex.</title>
        <authorList>
            <person name="Dillon M."/>
            <person name="Thakur S."/>
            <person name="Almeida R.N.D."/>
            <person name="Weir B.S."/>
            <person name="Guttman D.S."/>
        </authorList>
    </citation>
    <scope>NUCLEOTIDE SEQUENCE [LARGE SCALE GENOMIC DNA]</scope>
    <source>
        <strain evidence="20 21">ICMP 4086</strain>
    </source>
</reference>
<dbReference type="NCBIfam" id="TIGR01783">
    <property type="entry name" value="TonB-siderophor"/>
    <property type="match status" value="1"/>
</dbReference>
<dbReference type="Gene3D" id="2.40.170.20">
    <property type="entry name" value="TonB-dependent receptor, beta-barrel domain"/>
    <property type="match status" value="1"/>
</dbReference>
<evidence type="ECO:0000259" key="19">
    <source>
        <dbReference type="Pfam" id="PF07715"/>
    </source>
</evidence>
<dbReference type="InterPro" id="IPR037066">
    <property type="entry name" value="Plug_dom_sf"/>
</dbReference>
<dbReference type="PROSITE" id="PS01156">
    <property type="entry name" value="TONB_DEPENDENT_REC_2"/>
    <property type="match status" value="1"/>
</dbReference>
<sequence>MHCVCPGTCPCGVRSMSTPYRPVMRHAWRLLPLGMAVASPLLAAEPLKLDAVNVTGFSEQESAGDYKAGQASIYGFDQASLLDTPASVSVFSEALIKDRQAKLLSDVLRNDASVGDGYAPVGYYENFVVRGFSLNAANSYRINGRSIAGEQNVALENKQQVELLKGLSGLQSGVSEPGGVINYQTKRAQDVRSVTVSTNEHGERYLATDVGGWFGSEQQFGLRANLAHEDIRSYVEHADGQRDFASLAFDWNISERALLQLDVEYQSKEQRSVPGYQLLGGTALPHDASPRQLLGYQRWSNPVGIDSLNMNGRFEYRFSDSWKGSLSASRSRVVIDDYSAFAWGCYGSASCAAEAVPNHFSAEGGYDIYDFRSPDDTRRNDEVEAAMSGTFNTGSLEHELTFGTSAYRRTVDTRGTFNEFVGSGNINESPEQVIPSTLALPHTERRLDSRQYGLFVIDRIRFSEQWQTVLGGRQVRLDEQAFAEDGSDARHTERYVFLPQAALIYKPVDNLSLYTSYSKGLSLGGTAAWFTTNASEILAPTVSRQLEAGIKYDWQRMSLTAAVFQARQAYQYSRPNDDGTFTYVQQGEQKNTGLELGASGWLTDRLQVSASAAAIRARVEGSGTEAYDDHQALNVPRYRGTLQADYSLPIPGLALLGGVQYSASKYADREGSVQVNDYALFNIGSRYSQKIGGYDTVLRLTVDNLFDKRYWRDAGEYLGDDYLFMGAPRTARLSASVNF</sequence>
<feature type="chain" id="PRO_5018114266" evidence="17">
    <location>
        <begin position="44"/>
        <end position="739"/>
    </location>
</feature>
<keyword evidence="3 14" id="KW-0813">Transport</keyword>
<keyword evidence="6 14" id="KW-0812">Transmembrane</keyword>
<dbReference type="EMBL" id="RBOC01000109">
    <property type="protein sequence ID" value="RMM09068.1"/>
    <property type="molecule type" value="Genomic_DNA"/>
</dbReference>
<dbReference type="GO" id="GO:0015891">
    <property type="term" value="P:siderophore transport"/>
    <property type="evidence" value="ECO:0007669"/>
    <property type="project" value="InterPro"/>
</dbReference>
<evidence type="ECO:0000256" key="14">
    <source>
        <dbReference type="PROSITE-ProRule" id="PRU01360"/>
    </source>
</evidence>
<dbReference type="InterPro" id="IPR010917">
    <property type="entry name" value="TonB_rcpt_CS"/>
</dbReference>
<dbReference type="PANTHER" id="PTHR32552:SF83">
    <property type="entry name" value="BLR3904 PROTEIN"/>
    <property type="match status" value="1"/>
</dbReference>
<dbReference type="InterPro" id="IPR000531">
    <property type="entry name" value="Beta-barrel_TonB"/>
</dbReference>
<evidence type="ECO:0000256" key="13">
    <source>
        <dbReference type="ARBA" id="ARBA00023237"/>
    </source>
</evidence>
<evidence type="ECO:0000256" key="8">
    <source>
        <dbReference type="ARBA" id="ARBA00023004"/>
    </source>
</evidence>
<keyword evidence="4 14" id="KW-1134">Transmembrane beta strand</keyword>